<evidence type="ECO:0008006" key="3">
    <source>
        <dbReference type="Google" id="ProtNLM"/>
    </source>
</evidence>
<reference evidence="2" key="1">
    <citation type="submission" date="2019-04" db="EMBL/GenBank/DDBJ databases">
        <title>Complete genome sequence of Sphingomonas sp. W1-2-3.</title>
        <authorList>
            <person name="Im W.T."/>
        </authorList>
    </citation>
    <scope>NUCLEOTIDE SEQUENCE [LARGE SCALE GENOMIC DNA]</scope>
    <source>
        <strain evidence="2">W1-2-3</strain>
    </source>
</reference>
<sequence length="235" mass="24962">MTREIVSVEVAGCAVPCVAHRPAAPRGVVICVQPFLEEANRTRRLFNMVGTALAARGWSCLLPDLPGCGESPHALMQVRWQTWVEALAGLIARQEPPVRLFSIRLGALVAAQAAVRVPVERHVALAPVDRGDTHLRHWLRVRALASREIGPEVSVADLEGEIAAGRPLLLAGARVPAELAQEIAAARWPGTDYAGAAVYRLGSGIGGIDAPVYWQLAEPPEPGAAALQIADLVLA</sequence>
<dbReference type="AlphaFoldDB" id="A0A4D7C598"/>
<accession>A0A4D7C598</accession>
<dbReference type="Gene3D" id="3.40.50.1820">
    <property type="entry name" value="alpha/beta hydrolase"/>
    <property type="match status" value="1"/>
</dbReference>
<name>A0A4D7C598_9SPHN</name>
<evidence type="ECO:0000313" key="1">
    <source>
        <dbReference type="EMBL" id="QCI78770.1"/>
    </source>
</evidence>
<proteinExistence type="predicted"/>
<dbReference type="InterPro" id="IPR029058">
    <property type="entry name" value="AB_hydrolase_fold"/>
</dbReference>
<gene>
    <name evidence="1" type="ORF">E6W36_01355</name>
</gene>
<dbReference type="Proteomes" id="UP000298714">
    <property type="component" value="Chromosome"/>
</dbReference>
<dbReference type="EMBL" id="CP039704">
    <property type="protein sequence ID" value="QCI78770.1"/>
    <property type="molecule type" value="Genomic_DNA"/>
</dbReference>
<dbReference type="KEGG" id="hgn:E6W36_01355"/>
<dbReference type="RefSeq" id="WP_222873529.1">
    <property type="nucleotide sequence ID" value="NZ_CP039704.1"/>
</dbReference>
<protein>
    <recommendedName>
        <fullName evidence="3">Serine aminopeptidase S33 domain-containing protein</fullName>
    </recommendedName>
</protein>
<dbReference type="SUPFAM" id="SSF53474">
    <property type="entry name" value="alpha/beta-Hydrolases"/>
    <property type="match status" value="1"/>
</dbReference>
<evidence type="ECO:0000313" key="2">
    <source>
        <dbReference type="Proteomes" id="UP000298714"/>
    </source>
</evidence>
<keyword evidence="2" id="KW-1185">Reference proteome</keyword>
<organism evidence="1 2">
    <name type="scientific">Hankyongella ginsenosidimutans</name>
    <dbReference type="NCBI Taxonomy" id="1763828"/>
    <lineage>
        <taxon>Bacteria</taxon>
        <taxon>Pseudomonadati</taxon>
        <taxon>Pseudomonadota</taxon>
        <taxon>Alphaproteobacteria</taxon>
        <taxon>Sphingomonadales</taxon>
        <taxon>Sphingomonadaceae</taxon>
        <taxon>Hankyongella</taxon>
    </lineage>
</organism>